<name>A0A9D1DM32_9FIRM</name>
<dbReference type="SMART" id="SM00471">
    <property type="entry name" value="HDc"/>
    <property type="match status" value="1"/>
</dbReference>
<dbReference type="PROSITE" id="PS51831">
    <property type="entry name" value="HD"/>
    <property type="match status" value="1"/>
</dbReference>
<evidence type="ECO:0000259" key="3">
    <source>
        <dbReference type="PROSITE" id="PS51831"/>
    </source>
</evidence>
<evidence type="ECO:0000256" key="2">
    <source>
        <dbReference type="SAM" id="Phobius"/>
    </source>
</evidence>
<evidence type="ECO:0000256" key="1">
    <source>
        <dbReference type="SAM" id="MobiDB-lite"/>
    </source>
</evidence>
<dbReference type="InterPro" id="IPR006674">
    <property type="entry name" value="HD_domain"/>
</dbReference>
<feature type="compositionally biased region" description="Basic residues" evidence="1">
    <location>
        <begin position="1"/>
        <end position="18"/>
    </location>
</feature>
<evidence type="ECO:0000313" key="5">
    <source>
        <dbReference type="Proteomes" id="UP000824238"/>
    </source>
</evidence>
<evidence type="ECO:0000313" key="4">
    <source>
        <dbReference type="EMBL" id="HIR55336.1"/>
    </source>
</evidence>
<gene>
    <name evidence="4" type="primary">yfbR</name>
    <name evidence="4" type="ORF">IAD36_07085</name>
</gene>
<keyword evidence="4" id="KW-0378">Hydrolase</keyword>
<comment type="caution">
    <text evidence="4">The sequence shown here is derived from an EMBL/GenBank/DDBJ whole genome shotgun (WGS) entry which is preliminary data.</text>
</comment>
<feature type="region of interest" description="Disordered" evidence="1">
    <location>
        <begin position="1"/>
        <end position="20"/>
    </location>
</feature>
<dbReference type="AlphaFoldDB" id="A0A9D1DM32"/>
<reference evidence="4" key="1">
    <citation type="submission" date="2020-10" db="EMBL/GenBank/DDBJ databases">
        <authorList>
            <person name="Gilroy R."/>
        </authorList>
    </citation>
    <scope>NUCLEOTIDE SEQUENCE</scope>
    <source>
        <strain evidence="4">ChiGjej3B3-7149</strain>
    </source>
</reference>
<dbReference type="GO" id="GO:0002953">
    <property type="term" value="F:5'-deoxynucleotidase activity"/>
    <property type="evidence" value="ECO:0007669"/>
    <property type="project" value="UniProtKB-EC"/>
</dbReference>
<dbReference type="Gene3D" id="1.10.3210.10">
    <property type="entry name" value="Hypothetical protein af1432"/>
    <property type="match status" value="1"/>
</dbReference>
<dbReference type="EC" id="3.1.3.89" evidence="4"/>
<dbReference type="SUPFAM" id="SSF109604">
    <property type="entry name" value="HD-domain/PDEase-like"/>
    <property type="match status" value="1"/>
</dbReference>
<reference evidence="4" key="2">
    <citation type="journal article" date="2021" name="PeerJ">
        <title>Extensive microbial diversity within the chicken gut microbiome revealed by metagenomics and culture.</title>
        <authorList>
            <person name="Gilroy R."/>
            <person name="Ravi A."/>
            <person name="Getino M."/>
            <person name="Pursley I."/>
            <person name="Horton D.L."/>
            <person name="Alikhan N.F."/>
            <person name="Baker D."/>
            <person name="Gharbi K."/>
            <person name="Hall N."/>
            <person name="Watson M."/>
            <person name="Adriaenssens E.M."/>
            <person name="Foster-Nyarko E."/>
            <person name="Jarju S."/>
            <person name="Secka A."/>
            <person name="Antonio M."/>
            <person name="Oren A."/>
            <person name="Chaudhuri R.R."/>
            <person name="La Ragione R."/>
            <person name="Hildebrand F."/>
            <person name="Pallen M.J."/>
        </authorList>
    </citation>
    <scope>NUCLEOTIDE SEQUENCE</scope>
    <source>
        <strain evidence="4">ChiGjej3B3-7149</strain>
    </source>
</reference>
<protein>
    <submittedName>
        <fullName evidence="4">5'-deoxynucleotidase</fullName>
        <ecNumber evidence="4">3.1.3.89</ecNumber>
    </submittedName>
</protein>
<dbReference type="InterPro" id="IPR003607">
    <property type="entry name" value="HD/PDEase_dom"/>
</dbReference>
<dbReference type="Pfam" id="PF12917">
    <property type="entry name" value="YfbR-like"/>
    <property type="match status" value="1"/>
</dbReference>
<feature type="transmembrane region" description="Helical" evidence="2">
    <location>
        <begin position="21"/>
        <end position="39"/>
    </location>
</feature>
<keyword evidence="2" id="KW-1133">Transmembrane helix</keyword>
<feature type="domain" description="HD" evidence="3">
    <location>
        <begin position="53"/>
        <end position="164"/>
    </location>
</feature>
<dbReference type="Proteomes" id="UP000824238">
    <property type="component" value="Unassembled WGS sequence"/>
</dbReference>
<proteinExistence type="predicted"/>
<dbReference type="EMBL" id="DVHH01000170">
    <property type="protein sequence ID" value="HIR55336.1"/>
    <property type="molecule type" value="Genomic_DNA"/>
</dbReference>
<sequence length="219" mass="24626">MDVKACRARSRPRRRSGGRRGGAFAVSDFFALISRMRYISRWGLMRSSIPENVQEHSHMVAVLAHALGVIRRDIFKAPCDPGLLAAAALYHDAPEILTGDMPTPIKYHSGRISSAYHEVERAAAEKLIEMLPVELQEVYAPLISGEVGKDEKKLLKAADRLSAYVKCVEERKAGNLEFLSAEEQTRRRIEDMHLPEADYFLEHFMPAFGKNLDELGTMT</sequence>
<keyword evidence="2" id="KW-0812">Transmembrane</keyword>
<accession>A0A9D1DM32</accession>
<dbReference type="CDD" id="cd00077">
    <property type="entry name" value="HDc"/>
    <property type="match status" value="1"/>
</dbReference>
<dbReference type="NCBIfam" id="NF003009">
    <property type="entry name" value="PRK03826.1"/>
    <property type="match status" value="1"/>
</dbReference>
<keyword evidence="2" id="KW-0472">Membrane</keyword>
<organism evidence="4 5">
    <name type="scientific">Candidatus Scatomorpha intestinigallinarum</name>
    <dbReference type="NCBI Taxonomy" id="2840923"/>
    <lineage>
        <taxon>Bacteria</taxon>
        <taxon>Bacillati</taxon>
        <taxon>Bacillota</taxon>
        <taxon>Clostridia</taxon>
        <taxon>Eubacteriales</taxon>
        <taxon>Candidatus Scatomorpha</taxon>
    </lineage>
</organism>